<reference evidence="1" key="1">
    <citation type="journal article" date="2020" name="mSystems">
        <title>Genome- and Community-Level Interaction Insights into Carbon Utilization and Element Cycling Functions of Hydrothermarchaeota in Hydrothermal Sediment.</title>
        <authorList>
            <person name="Zhou Z."/>
            <person name="Liu Y."/>
            <person name="Xu W."/>
            <person name="Pan J."/>
            <person name="Luo Z.H."/>
            <person name="Li M."/>
        </authorList>
    </citation>
    <scope>NUCLEOTIDE SEQUENCE [LARGE SCALE GENOMIC DNA]</scope>
    <source>
        <strain evidence="1">HyVt-115</strain>
    </source>
</reference>
<dbReference type="Gene3D" id="1.25.40.10">
    <property type="entry name" value="Tetratricopeptide repeat domain"/>
    <property type="match status" value="1"/>
</dbReference>
<name>A0A7C0YE20_9BACT</name>
<accession>A0A7C0YE20</accession>
<organism evidence="1">
    <name type="scientific">Thermosulfidibacter takaii</name>
    <dbReference type="NCBI Taxonomy" id="412593"/>
    <lineage>
        <taxon>Bacteria</taxon>
        <taxon>Pseudomonadati</taxon>
        <taxon>Thermosulfidibacterota</taxon>
        <taxon>Thermosulfidibacteria</taxon>
        <taxon>Thermosulfidibacterales</taxon>
        <taxon>Thermosulfidibacteraceae</taxon>
    </lineage>
</organism>
<proteinExistence type="predicted"/>
<dbReference type="Proteomes" id="UP000885690">
    <property type="component" value="Unassembled WGS sequence"/>
</dbReference>
<gene>
    <name evidence="1" type="ORF">ENF32_05795</name>
</gene>
<sequence>MRWLIGFSIACLLWFSLMPLGAWLAGDPFKEPLRVLPRLERIEPLNHVWPYLMGQAWRSTGKGREAERSFIRALKLNPIDSGVWASLADLYVDRGRNEDAFLALKNAAFLEPLNVAVQWGVLVRLMTLDLPQARDTVQAIVSRLIFLDPANRRNLFALAQMVAENGEAEALLPHDRDVWRSYLLWLITKGKVRKAYDVWNKLGDLGWRDRRLFKRVVNGFLAKKSYPLARKVWLEEFPGDLFVHNGGFERDILDFGFGWRFSSRIPGLKSWSYAGREWVEGRRSFFMEFDGESNPYVAWPRQPVYLDTPGTYRLSAYVKTEGVTGASGFSIRVWGRGVRARSKEVKGYSPWRWLKVVFKVREPGLYWVGLFRPSTRKFNKFLGGRVWIDQVRLEKVDEEEVPLGNSG</sequence>
<protein>
    <submittedName>
        <fullName evidence="1">Uncharacterized protein</fullName>
    </submittedName>
</protein>
<evidence type="ECO:0000313" key="1">
    <source>
        <dbReference type="EMBL" id="HDD53559.1"/>
    </source>
</evidence>
<dbReference type="AlphaFoldDB" id="A0A7C0YE20"/>
<dbReference type="InterPro" id="IPR011990">
    <property type="entry name" value="TPR-like_helical_dom_sf"/>
</dbReference>
<dbReference type="EMBL" id="DQWS01000218">
    <property type="protein sequence ID" value="HDD53559.1"/>
    <property type="molecule type" value="Genomic_DNA"/>
</dbReference>
<comment type="caution">
    <text evidence="1">The sequence shown here is derived from an EMBL/GenBank/DDBJ whole genome shotgun (WGS) entry which is preliminary data.</text>
</comment>
<dbReference type="Gene3D" id="2.60.120.260">
    <property type="entry name" value="Galactose-binding domain-like"/>
    <property type="match status" value="1"/>
</dbReference>
<dbReference type="SUPFAM" id="SSF48452">
    <property type="entry name" value="TPR-like"/>
    <property type="match status" value="1"/>
</dbReference>